<keyword evidence="1" id="KW-0472">Membrane</keyword>
<dbReference type="EMBL" id="SBLB01000003">
    <property type="protein sequence ID" value="RYC69647.1"/>
    <property type="molecule type" value="Genomic_DNA"/>
</dbReference>
<name>A0A4Q2UJI1_9BACT</name>
<dbReference type="AlphaFoldDB" id="A0A4Q2UJI1"/>
<gene>
    <name evidence="2" type="ORF">EQG79_13685</name>
</gene>
<organism evidence="2 3">
    <name type="scientific">Spirosoma sordidisoli</name>
    <dbReference type="NCBI Taxonomy" id="2502893"/>
    <lineage>
        <taxon>Bacteria</taxon>
        <taxon>Pseudomonadati</taxon>
        <taxon>Bacteroidota</taxon>
        <taxon>Cytophagia</taxon>
        <taxon>Cytophagales</taxon>
        <taxon>Cytophagaceae</taxon>
        <taxon>Spirosoma</taxon>
    </lineage>
</organism>
<keyword evidence="1" id="KW-1133">Transmembrane helix</keyword>
<evidence type="ECO:0000256" key="1">
    <source>
        <dbReference type="SAM" id="Phobius"/>
    </source>
</evidence>
<protein>
    <submittedName>
        <fullName evidence="2">Uncharacterized protein</fullName>
    </submittedName>
</protein>
<evidence type="ECO:0000313" key="2">
    <source>
        <dbReference type="EMBL" id="RYC69647.1"/>
    </source>
</evidence>
<comment type="caution">
    <text evidence="2">The sequence shown here is derived from an EMBL/GenBank/DDBJ whole genome shotgun (WGS) entry which is preliminary data.</text>
</comment>
<keyword evidence="1" id="KW-0812">Transmembrane</keyword>
<dbReference type="RefSeq" id="WP_129601884.1">
    <property type="nucleotide sequence ID" value="NZ_SBLB01000003.1"/>
</dbReference>
<proteinExistence type="predicted"/>
<sequence>MACWRLIKLVTFFAAETLPAMNLSLPYRIILSAATLLILFPITHAIAYNLSPTTAYNFLYTWHVWVTGTALATGLLLLIWRGYR</sequence>
<feature type="transmembrane region" description="Helical" evidence="1">
    <location>
        <begin position="62"/>
        <end position="80"/>
    </location>
</feature>
<accession>A0A4Q2UJI1</accession>
<feature type="transmembrane region" description="Helical" evidence="1">
    <location>
        <begin position="29"/>
        <end position="50"/>
    </location>
</feature>
<keyword evidence="3" id="KW-1185">Reference proteome</keyword>
<dbReference type="Proteomes" id="UP000290407">
    <property type="component" value="Unassembled WGS sequence"/>
</dbReference>
<reference evidence="2 3" key="1">
    <citation type="submission" date="2019-01" db="EMBL/GenBank/DDBJ databases">
        <title>Spirosoma flava sp. nov., a propanil-degrading bacterium isolated from herbicide-contaminated soil.</title>
        <authorList>
            <person name="Zhang L."/>
            <person name="Jiang J.-D."/>
        </authorList>
    </citation>
    <scope>NUCLEOTIDE SEQUENCE [LARGE SCALE GENOMIC DNA]</scope>
    <source>
        <strain evidence="2 3">TY50</strain>
    </source>
</reference>
<evidence type="ECO:0000313" key="3">
    <source>
        <dbReference type="Proteomes" id="UP000290407"/>
    </source>
</evidence>